<dbReference type="EMBL" id="MFJD01000015">
    <property type="protein sequence ID" value="OGG01507.1"/>
    <property type="molecule type" value="Genomic_DNA"/>
</dbReference>
<gene>
    <name evidence="1" type="ORF">A2Z33_00525</name>
</gene>
<dbReference type="SUPFAM" id="SSF52266">
    <property type="entry name" value="SGNH hydrolase"/>
    <property type="match status" value="1"/>
</dbReference>
<protein>
    <recommendedName>
        <fullName evidence="3">SGNH hydrolase-type esterase domain-containing protein</fullName>
    </recommendedName>
</protein>
<dbReference type="InterPro" id="IPR036514">
    <property type="entry name" value="SGNH_hydro_sf"/>
</dbReference>
<dbReference type="CDD" id="cd00229">
    <property type="entry name" value="SGNH_hydrolase"/>
    <property type="match status" value="1"/>
</dbReference>
<sequence length="290" mass="31201">MNLFTVLAAGTVAASVISPLPDPAQTYILTDTAVKPEMTFEALAQSVIIPDVLGATDSANLLATASAVPSKTAYTIAVLGDSMVDTLGVGIPHLYSKLKSAYPKQTFTLLNYGVGASNIEYGIKRLREDYEYLGIHIPSLLSQLPDIVIIESFAYNPLALDRDMRTDHWAALGTLTGIISRELPNTRIMIAATIAPNDTVFGDGVPGTDYSPEEKQKRVKIIKEYLENAAAFARAAGLPLADAYHRSLDSKGNGKLAYINAGDHIHYSESGKALLADTIVSTINEYNLLR</sequence>
<dbReference type="AlphaFoldDB" id="A0A1F5YNH4"/>
<evidence type="ECO:0000313" key="2">
    <source>
        <dbReference type="Proteomes" id="UP000178448"/>
    </source>
</evidence>
<dbReference type="Proteomes" id="UP000178448">
    <property type="component" value="Unassembled WGS sequence"/>
</dbReference>
<dbReference type="STRING" id="1798374.A2Z33_00525"/>
<evidence type="ECO:0000313" key="1">
    <source>
        <dbReference type="EMBL" id="OGG01507.1"/>
    </source>
</evidence>
<organism evidence="1 2">
    <name type="scientific">Candidatus Gottesmanbacteria bacterium RBG_16_52_11</name>
    <dbReference type="NCBI Taxonomy" id="1798374"/>
    <lineage>
        <taxon>Bacteria</taxon>
        <taxon>Candidatus Gottesmaniibacteriota</taxon>
    </lineage>
</organism>
<proteinExistence type="predicted"/>
<name>A0A1F5YNH4_9BACT</name>
<comment type="caution">
    <text evidence="1">The sequence shown here is derived from an EMBL/GenBank/DDBJ whole genome shotgun (WGS) entry which is preliminary data.</text>
</comment>
<accession>A0A1F5YNH4</accession>
<dbReference type="Gene3D" id="3.40.50.1110">
    <property type="entry name" value="SGNH hydrolase"/>
    <property type="match status" value="1"/>
</dbReference>
<evidence type="ECO:0008006" key="3">
    <source>
        <dbReference type="Google" id="ProtNLM"/>
    </source>
</evidence>
<reference evidence="1 2" key="1">
    <citation type="journal article" date="2016" name="Nat. Commun.">
        <title>Thousands of microbial genomes shed light on interconnected biogeochemical processes in an aquifer system.</title>
        <authorList>
            <person name="Anantharaman K."/>
            <person name="Brown C.T."/>
            <person name="Hug L.A."/>
            <person name="Sharon I."/>
            <person name="Castelle C.J."/>
            <person name="Probst A.J."/>
            <person name="Thomas B.C."/>
            <person name="Singh A."/>
            <person name="Wilkins M.J."/>
            <person name="Karaoz U."/>
            <person name="Brodie E.L."/>
            <person name="Williams K.H."/>
            <person name="Hubbard S.S."/>
            <person name="Banfield J.F."/>
        </authorList>
    </citation>
    <scope>NUCLEOTIDE SEQUENCE [LARGE SCALE GENOMIC DNA]</scope>
</reference>